<dbReference type="SUPFAM" id="SSF141678">
    <property type="entry name" value="MAL13P1.257-like"/>
    <property type="match status" value="1"/>
</dbReference>
<dbReference type="AlphaFoldDB" id="A0A8H5HL00"/>
<comment type="similarity">
    <text evidence="1">Belongs to the UPF0587 family.</text>
</comment>
<dbReference type="Proteomes" id="UP000518752">
    <property type="component" value="Unassembled WGS sequence"/>
</dbReference>
<dbReference type="OrthoDB" id="10248838at2759"/>
<evidence type="ECO:0000256" key="3">
    <source>
        <dbReference type="ARBA" id="ARBA00022833"/>
    </source>
</evidence>
<sequence>MVFLLLSIKADLENVSGLAPVDDDFEFFFQVKCTSCNETHPKYVSVNRTAEYEVAGGKGGKAHFVWRCGLCKRESSAKFDSASPLKPYSAENGQLAPFVKLECRGLEFTEKAFVLVLSDALSHPIQGIWKCIGSTGMVFTEVDLSETEWTDYDEKAAVPVGVSNFGRTWSRA</sequence>
<dbReference type="PANTHER" id="PTHR12857">
    <property type="entry name" value="CXXC MOTIF CONTAINING ZINC BINDING PROTEIN"/>
    <property type="match status" value="1"/>
</dbReference>
<evidence type="ECO:0000256" key="2">
    <source>
        <dbReference type="ARBA" id="ARBA00022723"/>
    </source>
</evidence>
<reference evidence="4 5" key="1">
    <citation type="journal article" date="2020" name="ISME J.">
        <title>Uncovering the hidden diversity of litter-decomposition mechanisms in mushroom-forming fungi.</title>
        <authorList>
            <person name="Floudas D."/>
            <person name="Bentzer J."/>
            <person name="Ahren D."/>
            <person name="Johansson T."/>
            <person name="Persson P."/>
            <person name="Tunlid A."/>
        </authorList>
    </citation>
    <scope>NUCLEOTIDE SEQUENCE [LARGE SCALE GENOMIC DNA]</scope>
    <source>
        <strain evidence="4 5">CBS 406.79</strain>
    </source>
</reference>
<evidence type="ECO:0000256" key="1">
    <source>
        <dbReference type="ARBA" id="ARBA00007818"/>
    </source>
</evidence>
<evidence type="ECO:0000313" key="4">
    <source>
        <dbReference type="EMBL" id="KAF5385441.1"/>
    </source>
</evidence>
<keyword evidence="2" id="KW-0479">Metal-binding</keyword>
<name>A0A8H5HL00_9AGAR</name>
<comment type="caution">
    <text evidence="4">The sequence shown here is derived from an EMBL/GenBank/DDBJ whole genome shotgun (WGS) entry which is preliminary data.</text>
</comment>
<evidence type="ECO:0008006" key="6">
    <source>
        <dbReference type="Google" id="ProtNLM"/>
    </source>
</evidence>
<dbReference type="GO" id="GO:0008270">
    <property type="term" value="F:zinc ion binding"/>
    <property type="evidence" value="ECO:0007669"/>
    <property type="project" value="TreeGrafter"/>
</dbReference>
<dbReference type="EMBL" id="JAACJN010000040">
    <property type="protein sequence ID" value="KAF5385441.1"/>
    <property type="molecule type" value="Genomic_DNA"/>
</dbReference>
<dbReference type="Pfam" id="PF05907">
    <property type="entry name" value="CXXC_Zn-b_euk"/>
    <property type="match status" value="1"/>
</dbReference>
<keyword evidence="3" id="KW-0862">Zinc</keyword>
<dbReference type="PANTHER" id="PTHR12857:SF0">
    <property type="entry name" value="CXXC MOTIF CONTAINING ZINC BINDING PROTEIN"/>
    <property type="match status" value="1"/>
</dbReference>
<accession>A0A8H5HL00</accession>
<keyword evidence="5" id="KW-1185">Reference proteome</keyword>
<gene>
    <name evidence="4" type="ORF">D9757_005363</name>
</gene>
<dbReference type="InterPro" id="IPR008584">
    <property type="entry name" value="CXXC_Zn-binding_euk"/>
</dbReference>
<protein>
    <recommendedName>
        <fullName evidence="6">DUF866-domain-containing protein</fullName>
    </recommendedName>
</protein>
<organism evidence="4 5">
    <name type="scientific">Collybiopsis confluens</name>
    <dbReference type="NCBI Taxonomy" id="2823264"/>
    <lineage>
        <taxon>Eukaryota</taxon>
        <taxon>Fungi</taxon>
        <taxon>Dikarya</taxon>
        <taxon>Basidiomycota</taxon>
        <taxon>Agaricomycotina</taxon>
        <taxon>Agaricomycetes</taxon>
        <taxon>Agaricomycetidae</taxon>
        <taxon>Agaricales</taxon>
        <taxon>Marasmiineae</taxon>
        <taxon>Omphalotaceae</taxon>
        <taxon>Collybiopsis</taxon>
    </lineage>
</organism>
<proteinExistence type="inferred from homology"/>
<evidence type="ECO:0000313" key="5">
    <source>
        <dbReference type="Proteomes" id="UP000518752"/>
    </source>
</evidence>